<comment type="caution">
    <text evidence="1">The sequence shown here is derived from an EMBL/GenBank/DDBJ whole genome shotgun (WGS) entry which is preliminary data.</text>
</comment>
<sequence length="69" mass="7875">MTHYPPNINNKRLAAQDPDLVTLGLIDVRREELLQRELRFEARGKTVKVSILRGPQKKPEGGKGGKKRR</sequence>
<organism evidence="1 5">
    <name type="scientific">Synchytrium endobioticum</name>
    <dbReference type="NCBI Taxonomy" id="286115"/>
    <lineage>
        <taxon>Eukaryota</taxon>
        <taxon>Fungi</taxon>
        <taxon>Fungi incertae sedis</taxon>
        <taxon>Chytridiomycota</taxon>
        <taxon>Chytridiomycota incertae sedis</taxon>
        <taxon>Chytridiomycetes</taxon>
        <taxon>Synchytriales</taxon>
        <taxon>Synchytriaceae</taxon>
        <taxon>Synchytrium</taxon>
    </lineage>
</organism>
<proteinExistence type="predicted"/>
<keyword evidence="5" id="KW-1185">Reference proteome</keyword>
<dbReference type="Proteomes" id="UP000320475">
    <property type="component" value="Unassembled WGS sequence"/>
</dbReference>
<evidence type="ECO:0000313" key="3">
    <source>
        <dbReference type="EMBL" id="TPX43908.1"/>
    </source>
</evidence>
<dbReference type="VEuPathDB" id="FungiDB:SeMB42_g06332"/>
<name>A0A507CIP4_9FUNG</name>
<accession>A0A507CIP4</accession>
<evidence type="ECO:0000313" key="4">
    <source>
        <dbReference type="EMBL" id="TPX50731.1"/>
    </source>
</evidence>
<reference evidence="5 6" key="1">
    <citation type="journal article" date="2019" name="Sci. Rep.">
        <title>Comparative genomics of chytrid fungi reveal insights into the obligate biotrophic and pathogenic lifestyle of Synchytrium endobioticum.</title>
        <authorList>
            <person name="van de Vossenberg B.T.L.H."/>
            <person name="Warris S."/>
            <person name="Nguyen H.D.T."/>
            <person name="van Gent-Pelzer M.P.E."/>
            <person name="Joly D.L."/>
            <person name="van de Geest H.C."/>
            <person name="Bonants P.J.M."/>
            <person name="Smith D.S."/>
            <person name="Levesque C.A."/>
            <person name="van der Lee T.A.J."/>
        </authorList>
    </citation>
    <scope>NUCLEOTIDE SEQUENCE [LARGE SCALE GENOMIC DNA]</scope>
    <source>
        <strain evidence="2 6">LEV6574</strain>
        <strain evidence="1 5">MB42</strain>
    </source>
</reference>
<gene>
    <name evidence="3" type="ORF">SeLEV6574_g04819</name>
    <name evidence="2" type="ORF">SeLEV6574_g06490</name>
    <name evidence="4" type="ORF">SeMB42_g02138</name>
    <name evidence="1" type="ORF">SeMB42_g06332</name>
</gene>
<dbReference type="VEuPathDB" id="FungiDB:SeMB42_g02138"/>
<dbReference type="EMBL" id="QEAM01000205">
    <property type="protein sequence ID" value="TPX43908.1"/>
    <property type="molecule type" value="Genomic_DNA"/>
</dbReference>
<evidence type="ECO:0000313" key="6">
    <source>
        <dbReference type="Proteomes" id="UP000320475"/>
    </source>
</evidence>
<dbReference type="EMBL" id="QEAM01000371">
    <property type="protein sequence ID" value="TPX40679.1"/>
    <property type="molecule type" value="Genomic_DNA"/>
</dbReference>
<dbReference type="Proteomes" id="UP000317494">
    <property type="component" value="Unassembled WGS sequence"/>
</dbReference>
<dbReference type="EMBL" id="QEAN01000349">
    <property type="protein sequence ID" value="TPX39552.1"/>
    <property type="molecule type" value="Genomic_DNA"/>
</dbReference>
<dbReference type="AlphaFoldDB" id="A0A507CIP4"/>
<dbReference type="EMBL" id="QEAN01000063">
    <property type="protein sequence ID" value="TPX50731.1"/>
    <property type="molecule type" value="Genomic_DNA"/>
</dbReference>
<evidence type="ECO:0000313" key="1">
    <source>
        <dbReference type="EMBL" id="TPX39552.1"/>
    </source>
</evidence>
<protein>
    <submittedName>
        <fullName evidence="1">Uncharacterized protein</fullName>
    </submittedName>
</protein>
<evidence type="ECO:0000313" key="2">
    <source>
        <dbReference type="EMBL" id="TPX40679.1"/>
    </source>
</evidence>
<evidence type="ECO:0000313" key="5">
    <source>
        <dbReference type="Proteomes" id="UP000317494"/>
    </source>
</evidence>